<protein>
    <recommendedName>
        <fullName evidence="4">DUF1285 domain-containing protein</fullName>
    </recommendedName>
</protein>
<organism evidence="2 3">
    <name type="scientific">Chondromyces crocatus</name>
    <dbReference type="NCBI Taxonomy" id="52"/>
    <lineage>
        <taxon>Bacteria</taxon>
        <taxon>Pseudomonadati</taxon>
        <taxon>Myxococcota</taxon>
        <taxon>Polyangia</taxon>
        <taxon>Polyangiales</taxon>
        <taxon>Polyangiaceae</taxon>
        <taxon>Chondromyces</taxon>
    </lineage>
</organism>
<proteinExistence type="predicted"/>
<reference evidence="2 3" key="1">
    <citation type="submission" date="2015-07" db="EMBL/GenBank/DDBJ databases">
        <title>Genome analysis of myxobacterium Chondromyces crocatus Cm c5 reveals a high potential for natural compound synthesis and the genetic basis for the loss of fruiting body formation.</title>
        <authorList>
            <person name="Zaburannyi N."/>
            <person name="Bunk B."/>
            <person name="Maier J."/>
            <person name="Overmann J."/>
            <person name="Mueller R."/>
        </authorList>
    </citation>
    <scope>NUCLEOTIDE SEQUENCE [LARGE SCALE GENOMIC DNA]</scope>
    <source>
        <strain evidence="2 3">Cm c5</strain>
    </source>
</reference>
<keyword evidence="3" id="KW-1185">Reference proteome</keyword>
<dbReference type="KEGG" id="ccro:CMC5_038270"/>
<evidence type="ECO:0000313" key="3">
    <source>
        <dbReference type="Proteomes" id="UP000067626"/>
    </source>
</evidence>
<accession>A0A0K1EGH1</accession>
<evidence type="ECO:0000256" key="1">
    <source>
        <dbReference type="SAM" id="MobiDB-lite"/>
    </source>
</evidence>
<feature type="region of interest" description="Disordered" evidence="1">
    <location>
        <begin position="1"/>
        <end position="23"/>
    </location>
</feature>
<evidence type="ECO:0008006" key="4">
    <source>
        <dbReference type="Google" id="ProtNLM"/>
    </source>
</evidence>
<dbReference type="EMBL" id="CP012159">
    <property type="protein sequence ID" value="AKT39678.1"/>
    <property type="molecule type" value="Genomic_DNA"/>
</dbReference>
<dbReference type="AlphaFoldDB" id="A0A0K1EGH1"/>
<gene>
    <name evidence="2" type="ORF">CMC5_038270</name>
</gene>
<sequence>MKPGDHPDFYRLAPPPGASRDSTIRLDKEGRFWHDGERVEHQAMEQALRSWVAVHPDDGRPILTNGYDWCYFQVDDAPLFVSALHVRESGTTLVLFDGTEELLDPSTLALGADGVVYARARGGTLEARFSRHAQTQLEPLLVEAEPPTVSVGGKTVVLPDRRRAG</sequence>
<dbReference type="RefSeq" id="WP_050431724.1">
    <property type="nucleotide sequence ID" value="NZ_CP012159.1"/>
</dbReference>
<name>A0A0K1EGH1_CHOCO</name>
<dbReference type="Proteomes" id="UP000067626">
    <property type="component" value="Chromosome"/>
</dbReference>
<dbReference type="OrthoDB" id="5514161at2"/>
<evidence type="ECO:0000313" key="2">
    <source>
        <dbReference type="EMBL" id="AKT39678.1"/>
    </source>
</evidence>